<evidence type="ECO:0000313" key="1">
    <source>
        <dbReference type="EMBL" id="AXL21264.1"/>
    </source>
</evidence>
<dbReference type="Proteomes" id="UP000254337">
    <property type="component" value="Chromosome"/>
</dbReference>
<accession>A0A346AZH1</accession>
<keyword evidence="2" id="KW-1185">Reference proteome</keyword>
<dbReference type="RefSeq" id="WP_107196282.1">
    <property type="nucleotide sequence ID" value="NZ_CP029462.1"/>
</dbReference>
<proteinExistence type="predicted"/>
<dbReference type="KEGG" id="meg:DKB62_06665"/>
<gene>
    <name evidence="1" type="ORF">DKB62_06665</name>
</gene>
<evidence type="ECO:0008006" key="3">
    <source>
        <dbReference type="Google" id="ProtNLM"/>
    </source>
</evidence>
<dbReference type="EMBL" id="CP029462">
    <property type="protein sequence ID" value="AXL21264.1"/>
    <property type="molecule type" value="Genomic_DNA"/>
</dbReference>
<organism evidence="1 2">
    <name type="scientific">Megasphaera stantonii</name>
    <dbReference type="NCBI Taxonomy" id="2144175"/>
    <lineage>
        <taxon>Bacteria</taxon>
        <taxon>Bacillati</taxon>
        <taxon>Bacillota</taxon>
        <taxon>Negativicutes</taxon>
        <taxon>Veillonellales</taxon>
        <taxon>Veillonellaceae</taxon>
        <taxon>Megasphaera</taxon>
    </lineage>
</organism>
<protein>
    <recommendedName>
        <fullName evidence="3">Lipoprotein</fullName>
    </recommendedName>
</protein>
<evidence type="ECO:0000313" key="2">
    <source>
        <dbReference type="Proteomes" id="UP000254337"/>
    </source>
</evidence>
<sequence length="220" mass="24775">MKNKKWLAAALIAVMLTSGCGSKDTKSIVWHSSESSKIVKQIQSDTSLTKDQQEFFQSLAKSRDQKAYEGKTVGEILDVYAKWKAQVEKDREQMNQTLQISVVDKVSLDQNASAGRMHPQIQFDISIANISQNDIQTFKGRFVVSDASGNELFRADYLDTMPVMAGVTRTDTIYTDINDTNEKEVKAYDSPLSDLKVTWEPTAMKFMDGTRIGEDKNELR</sequence>
<reference evidence="1 2" key="1">
    <citation type="submission" date="2018-05" db="EMBL/GenBank/DDBJ databases">
        <title>Complete genome sequence of Megasphaera sp. AJH120T, isolated from the ceca of a chicken.</title>
        <authorList>
            <person name="Maki J."/>
            <person name="Looft T."/>
        </authorList>
    </citation>
    <scope>NUCLEOTIDE SEQUENCE [LARGE SCALE GENOMIC DNA]</scope>
    <source>
        <strain evidence="1 2">AJH120</strain>
    </source>
</reference>
<name>A0A346AZH1_9FIRM</name>
<dbReference type="PROSITE" id="PS51257">
    <property type="entry name" value="PROKAR_LIPOPROTEIN"/>
    <property type="match status" value="1"/>
</dbReference>
<dbReference type="AlphaFoldDB" id="A0A346AZH1"/>